<dbReference type="InterPro" id="IPR056632">
    <property type="entry name" value="DUF7730"/>
</dbReference>
<reference evidence="3" key="1">
    <citation type="submission" date="2017-09" db="EMBL/GenBank/DDBJ databases">
        <title>Polyketide synthases of a Diaporthe helianthi virulent isolate.</title>
        <authorList>
            <person name="Baroncelli R."/>
        </authorList>
    </citation>
    <scope>NUCLEOTIDE SEQUENCE [LARGE SCALE GENOMIC DNA]</scope>
    <source>
        <strain evidence="3">7/96</strain>
    </source>
</reference>
<evidence type="ECO:0000313" key="4">
    <source>
        <dbReference type="Proteomes" id="UP000094444"/>
    </source>
</evidence>
<dbReference type="Proteomes" id="UP000094444">
    <property type="component" value="Unassembled WGS sequence"/>
</dbReference>
<proteinExistence type="predicted"/>
<dbReference type="InParanoid" id="A0A2P5HFV0"/>
<dbReference type="AlphaFoldDB" id="A0A2P5HFV0"/>
<comment type="caution">
    <text evidence="3">The sequence shown here is derived from an EMBL/GenBank/DDBJ whole genome shotgun (WGS) entry which is preliminary data.</text>
</comment>
<organism evidence="3 4">
    <name type="scientific">Diaporthe helianthi</name>
    <dbReference type="NCBI Taxonomy" id="158607"/>
    <lineage>
        <taxon>Eukaryota</taxon>
        <taxon>Fungi</taxon>
        <taxon>Dikarya</taxon>
        <taxon>Ascomycota</taxon>
        <taxon>Pezizomycotina</taxon>
        <taxon>Sordariomycetes</taxon>
        <taxon>Sordariomycetidae</taxon>
        <taxon>Diaporthales</taxon>
        <taxon>Diaporthaceae</taxon>
        <taxon>Diaporthe</taxon>
    </lineage>
</organism>
<dbReference type="OrthoDB" id="4757095at2759"/>
<keyword evidence="4" id="KW-1185">Reference proteome</keyword>
<gene>
    <name evidence="3" type="ORF">DHEL01_v212491</name>
</gene>
<protein>
    <recommendedName>
        <fullName evidence="2">DUF7730 domain-containing protein</fullName>
    </recommendedName>
</protein>
<dbReference type="Pfam" id="PF24864">
    <property type="entry name" value="DUF7730"/>
    <property type="match status" value="1"/>
</dbReference>
<evidence type="ECO:0000313" key="3">
    <source>
        <dbReference type="EMBL" id="POS69115.1"/>
    </source>
</evidence>
<dbReference type="PANTHER" id="PTHR38790">
    <property type="entry name" value="2EXR DOMAIN-CONTAINING PROTEIN-RELATED"/>
    <property type="match status" value="1"/>
</dbReference>
<feature type="compositionally biased region" description="Low complexity" evidence="1">
    <location>
        <begin position="322"/>
        <end position="335"/>
    </location>
</feature>
<dbReference type="STRING" id="158607.A0A2P5HFV0"/>
<feature type="region of interest" description="Disordered" evidence="1">
    <location>
        <begin position="301"/>
        <end position="335"/>
    </location>
</feature>
<evidence type="ECO:0000256" key="1">
    <source>
        <dbReference type="SAM" id="MobiDB-lite"/>
    </source>
</evidence>
<feature type="domain" description="DUF7730" evidence="2">
    <location>
        <begin position="31"/>
        <end position="230"/>
    </location>
</feature>
<name>A0A2P5HFV0_DIAHE</name>
<sequence length="335" mass="36936">MGLKAYDSSRPVHCSPPAVMNDGPGYHTGPCPFQDVLPVEIRIHIYEYILFENGNFFSLDYEEGRSIPTLFPKLRSPPKKKCGLHDAERPHAAGSQHNGTGNIMPLLLTSNNIYHEAASLLYSSSFFRLRGIHPTIQFVNTVSPAHLALVRSLKLVWDDQGWTDAPEFDTLTLRSAWPSLCDALATQFPSLRNLYVALGMPSNEAHVEELYLEPLRRVRHAANFKVCIPVGLLERLEGLDQRLDARQRGPGDDPFTLCRHTAGEVCPSRKEVVQAEWLGSSRPATPGLKVQYPNVPGLQPWADGEWATDKDDGLAGAGLGGSQWSQGGQAFAQTS</sequence>
<evidence type="ECO:0000259" key="2">
    <source>
        <dbReference type="Pfam" id="PF24864"/>
    </source>
</evidence>
<accession>A0A2P5HFV0</accession>
<dbReference type="EMBL" id="MAVT02002658">
    <property type="protein sequence ID" value="POS69115.1"/>
    <property type="molecule type" value="Genomic_DNA"/>
</dbReference>